<evidence type="ECO:0000256" key="1">
    <source>
        <dbReference type="ARBA" id="ARBA00022491"/>
    </source>
</evidence>
<accession>A0A543NP07</accession>
<dbReference type="PRINTS" id="PR00400">
    <property type="entry name" value="TETREPRESSOR"/>
</dbReference>
<dbReference type="GO" id="GO:0045892">
    <property type="term" value="P:negative regulation of DNA-templated transcription"/>
    <property type="evidence" value="ECO:0007669"/>
    <property type="project" value="InterPro"/>
</dbReference>
<gene>
    <name evidence="5" type="ORF">FHX37_3589</name>
</gene>
<dbReference type="OrthoDB" id="329481at2"/>
<evidence type="ECO:0000313" key="6">
    <source>
        <dbReference type="Proteomes" id="UP000317422"/>
    </source>
</evidence>
<dbReference type="Gene3D" id="1.10.357.10">
    <property type="entry name" value="Tetracycline Repressor, domain 2"/>
    <property type="match status" value="1"/>
</dbReference>
<dbReference type="InterPro" id="IPR004111">
    <property type="entry name" value="Repressor_TetR_C"/>
</dbReference>
<dbReference type="Proteomes" id="UP000317422">
    <property type="component" value="Unassembled WGS sequence"/>
</dbReference>
<dbReference type="SUPFAM" id="SSF46689">
    <property type="entry name" value="Homeodomain-like"/>
    <property type="match status" value="1"/>
</dbReference>
<organism evidence="5 6">
    <name type="scientific">Haloactinospora alba</name>
    <dbReference type="NCBI Taxonomy" id="405555"/>
    <lineage>
        <taxon>Bacteria</taxon>
        <taxon>Bacillati</taxon>
        <taxon>Actinomycetota</taxon>
        <taxon>Actinomycetes</taxon>
        <taxon>Streptosporangiales</taxon>
        <taxon>Nocardiopsidaceae</taxon>
        <taxon>Haloactinospora</taxon>
    </lineage>
</organism>
<protein>
    <submittedName>
        <fullName evidence="5">TetR family transcriptional regulator</fullName>
    </submittedName>
</protein>
<evidence type="ECO:0000256" key="2">
    <source>
        <dbReference type="ARBA" id="ARBA00023015"/>
    </source>
</evidence>
<feature type="domain" description="Tetracycline repressor TetR C-terminal" evidence="4">
    <location>
        <begin position="70"/>
        <end position="195"/>
    </location>
</feature>
<dbReference type="Pfam" id="PF02909">
    <property type="entry name" value="TetR_C_1"/>
    <property type="match status" value="1"/>
</dbReference>
<name>A0A543NP07_9ACTN</name>
<comment type="caution">
    <text evidence="5">The sequence shown here is derived from an EMBL/GenBank/DDBJ whole genome shotgun (WGS) entry which is preliminary data.</text>
</comment>
<dbReference type="SUPFAM" id="SSF48498">
    <property type="entry name" value="Tetracyclin repressor-like, C-terminal domain"/>
    <property type="match status" value="1"/>
</dbReference>
<dbReference type="InterPro" id="IPR009057">
    <property type="entry name" value="Homeodomain-like_sf"/>
</dbReference>
<keyword evidence="2" id="KW-0805">Transcription regulation</keyword>
<evidence type="ECO:0000259" key="4">
    <source>
        <dbReference type="Pfam" id="PF02909"/>
    </source>
</evidence>
<keyword evidence="1" id="KW-0678">Repressor</keyword>
<keyword evidence="6" id="KW-1185">Reference proteome</keyword>
<evidence type="ECO:0000313" key="5">
    <source>
        <dbReference type="EMBL" id="TQN33563.1"/>
    </source>
</evidence>
<dbReference type="RefSeq" id="WP_141924910.1">
    <property type="nucleotide sequence ID" value="NZ_VFQC01000001.1"/>
</dbReference>
<dbReference type="InterPro" id="IPR036271">
    <property type="entry name" value="Tet_transcr_reg_TetR-rel_C_sf"/>
</dbReference>
<dbReference type="InterPro" id="IPR003012">
    <property type="entry name" value="Tet_transcr_reg_TetR"/>
</dbReference>
<sequence>MPRPSRPRLSRDGICATALGLVDETGHFTVNGVAARLGVRPSSIYNHVSGREEIVEGLRGMLVPPRSALPSEEVPWEEAVAEWARQYRNALSEHPRVIPVLVSQTVTDPATIALYERVARVLERAGFAGEELVTAVTVLDSFILGAALDATAPIELWAAGTREDSALARAAAATSSRGRERADRTFERGLRGIITSLRDGRAAAGDP</sequence>
<reference evidence="5 6" key="1">
    <citation type="submission" date="2019-06" db="EMBL/GenBank/DDBJ databases">
        <title>Sequencing the genomes of 1000 actinobacteria strains.</title>
        <authorList>
            <person name="Klenk H.-P."/>
        </authorList>
    </citation>
    <scope>NUCLEOTIDE SEQUENCE [LARGE SCALE GENOMIC DNA]</scope>
    <source>
        <strain evidence="5 6">DSM 45015</strain>
    </source>
</reference>
<dbReference type="GO" id="GO:0046677">
    <property type="term" value="P:response to antibiotic"/>
    <property type="evidence" value="ECO:0007669"/>
    <property type="project" value="InterPro"/>
</dbReference>
<evidence type="ECO:0000256" key="3">
    <source>
        <dbReference type="ARBA" id="ARBA00023163"/>
    </source>
</evidence>
<dbReference type="AlphaFoldDB" id="A0A543NP07"/>
<keyword evidence="3" id="KW-0804">Transcription</keyword>
<proteinExistence type="predicted"/>
<dbReference type="EMBL" id="VFQC01000001">
    <property type="protein sequence ID" value="TQN33563.1"/>
    <property type="molecule type" value="Genomic_DNA"/>
</dbReference>